<gene>
    <name evidence="2" type="ORF">CTAYLR_002704</name>
</gene>
<sequence>MILRGVVLVPLVVAGLCFLALNLLTALRGTATTTPRELLRGGGGGANVTTATTSGRYSKIVLAEASSRPRATMLQVADRVEQQIDLAEAAAARLDAAAAAAELAMASLIRRKEKDDEVTNFAAAAASLATCASVDLYQPRRNQTVCIPPELQVSRRVRVRLVPKGERGGKRAFFLLTQGLRQHPAVTLVGSAARFCADHGYRLDHEGCERDVEKIGEDHSHDADIAIVAMPANDPKFFDANRILAYSPYRWGTNKKLAQDPIVSIGNAAPEVVAHADENPTLFRYAPPVPRERVVFVDECDWSHPHPHVAPPYLAYFKRSWVEKTNSVPTRARVSAKQNYFPTPYALADEYLDATSLPPIATPRTLDVVCTLRDTRGGRGRVQRWLRDRFVASPRAVVIGQLSSAGRTTIDRDYLAAMRRAKIVVTCNPTGWEGDFRLFEAMSSGALVFVDKMLTPYHHPLIDGRHLVYYDNENRSDFLAKLDHALRHPRWARTVALRGFAHVLKHHRAVSWVDYILRTSLTALAERHDDTRRRHPTDLLYTETGQHVLRRTRGTSVVHHRDHGALVSTPHTLADDDSGPSL</sequence>
<evidence type="ECO:0000313" key="2">
    <source>
        <dbReference type="EMBL" id="KAJ8601912.1"/>
    </source>
</evidence>
<keyword evidence="3" id="KW-1185">Reference proteome</keyword>
<dbReference type="Proteomes" id="UP001230188">
    <property type="component" value="Unassembled WGS sequence"/>
</dbReference>
<evidence type="ECO:0000259" key="1">
    <source>
        <dbReference type="Pfam" id="PF13524"/>
    </source>
</evidence>
<dbReference type="Pfam" id="PF13524">
    <property type="entry name" value="Glyco_trans_1_2"/>
    <property type="match status" value="1"/>
</dbReference>
<proteinExistence type="predicted"/>
<dbReference type="AlphaFoldDB" id="A0AAD7UDD7"/>
<organism evidence="2 3">
    <name type="scientific">Chrysophaeum taylorii</name>
    <dbReference type="NCBI Taxonomy" id="2483200"/>
    <lineage>
        <taxon>Eukaryota</taxon>
        <taxon>Sar</taxon>
        <taxon>Stramenopiles</taxon>
        <taxon>Ochrophyta</taxon>
        <taxon>Pelagophyceae</taxon>
        <taxon>Pelagomonadales</taxon>
        <taxon>Pelagomonadaceae</taxon>
        <taxon>Chrysophaeum</taxon>
    </lineage>
</organism>
<dbReference type="InterPro" id="IPR055259">
    <property type="entry name" value="YkvP/CgeB_Glyco_trans-like"/>
</dbReference>
<name>A0AAD7UDD7_9STRA</name>
<feature type="domain" description="Spore protein YkvP/CgeB glycosyl transferase-like" evidence="1">
    <location>
        <begin position="411"/>
        <end position="517"/>
    </location>
</feature>
<accession>A0AAD7UDD7</accession>
<comment type="caution">
    <text evidence="2">The sequence shown here is derived from an EMBL/GenBank/DDBJ whole genome shotgun (WGS) entry which is preliminary data.</text>
</comment>
<evidence type="ECO:0000313" key="3">
    <source>
        <dbReference type="Proteomes" id="UP001230188"/>
    </source>
</evidence>
<protein>
    <recommendedName>
        <fullName evidence="1">Spore protein YkvP/CgeB glycosyl transferase-like domain-containing protein</fullName>
    </recommendedName>
</protein>
<reference evidence="2" key="1">
    <citation type="submission" date="2023-01" db="EMBL/GenBank/DDBJ databases">
        <title>Metagenome sequencing of chrysophaentin producing Chrysophaeum taylorii.</title>
        <authorList>
            <person name="Davison J."/>
            <person name="Bewley C."/>
        </authorList>
    </citation>
    <scope>NUCLEOTIDE SEQUENCE</scope>
    <source>
        <strain evidence="2">NIES-1699</strain>
    </source>
</reference>
<dbReference type="EMBL" id="JAQMWT010000398">
    <property type="protein sequence ID" value="KAJ8601912.1"/>
    <property type="molecule type" value="Genomic_DNA"/>
</dbReference>